<dbReference type="AlphaFoldDB" id="A0AAJ5MGV2"/>
<protein>
    <submittedName>
        <fullName evidence="1">Uncharacterized protein</fullName>
    </submittedName>
</protein>
<evidence type="ECO:0000313" key="2">
    <source>
        <dbReference type="Proteomes" id="UP001209279"/>
    </source>
</evidence>
<reference evidence="1" key="1">
    <citation type="submission" date="2021-08" db="EMBL/GenBank/DDBJ databases">
        <authorList>
            <person name="Yaryura P.M."/>
            <person name="Bianco M.I."/>
            <person name="Morais C."/>
            <person name="Setubal J.C."/>
        </authorList>
    </citation>
    <scope>NUCLEOTIDE SEQUENCE</scope>
    <source>
        <strain evidence="1">AP1</strain>
    </source>
</reference>
<accession>A0AAJ5MGV2</accession>
<gene>
    <name evidence="1" type="ORF">K7K07_15960</name>
</gene>
<dbReference type="Proteomes" id="UP001209279">
    <property type="component" value="Chromosome"/>
</dbReference>
<dbReference type="RefSeq" id="WP_263158059.1">
    <property type="nucleotide sequence ID" value="NZ_CP083803.1"/>
</dbReference>
<evidence type="ECO:0000313" key="1">
    <source>
        <dbReference type="EMBL" id="UXZ43571.1"/>
    </source>
</evidence>
<proteinExistence type="predicted"/>
<sequence length="74" mass="8593">MSKFASYDQLLLDLIDAGVRQYSALCVRLQKSGETVSPDREPWRTTDARLQSLRKAGKIAYDRTRDSWYRVIPE</sequence>
<name>A0AAJ5MGV2_9PSED</name>
<organism evidence="1 2">
    <name type="scientific">Pseudomonas soli</name>
    <dbReference type="NCBI Taxonomy" id="1306993"/>
    <lineage>
        <taxon>Bacteria</taxon>
        <taxon>Pseudomonadati</taxon>
        <taxon>Pseudomonadota</taxon>
        <taxon>Gammaproteobacteria</taxon>
        <taxon>Pseudomonadales</taxon>
        <taxon>Pseudomonadaceae</taxon>
        <taxon>Pseudomonas</taxon>
    </lineage>
</organism>
<dbReference type="EMBL" id="CP083803">
    <property type="protein sequence ID" value="UXZ43571.1"/>
    <property type="molecule type" value="Genomic_DNA"/>
</dbReference>